<dbReference type="EMBL" id="CP061032">
    <property type="protein sequence ID" value="QNP89447.1"/>
    <property type="molecule type" value="Genomic_DNA"/>
</dbReference>
<dbReference type="NCBIfam" id="TIGR01537">
    <property type="entry name" value="portal_HK97"/>
    <property type="match status" value="1"/>
</dbReference>
<evidence type="ECO:0000313" key="1">
    <source>
        <dbReference type="EMBL" id="MBC3178139.1"/>
    </source>
</evidence>
<evidence type="ECO:0000313" key="4">
    <source>
        <dbReference type="Proteomes" id="UP000642876"/>
    </source>
</evidence>
<name>A0A7H0JWN1_9CORY</name>
<evidence type="ECO:0000313" key="3">
    <source>
        <dbReference type="Proteomes" id="UP000516235"/>
    </source>
</evidence>
<gene>
    <name evidence="1" type="ORF">H7348_02225</name>
    <name evidence="2" type="ORF">IAU68_06975</name>
</gene>
<accession>A0A7H0JWN1</accession>
<dbReference type="Pfam" id="PF04860">
    <property type="entry name" value="Phage_portal"/>
    <property type="match status" value="1"/>
</dbReference>
<dbReference type="KEGG" id="cluj:IAU68_06975"/>
<dbReference type="RefSeq" id="WP_171192591.1">
    <property type="nucleotide sequence ID" value="NZ_CP061032.1"/>
</dbReference>
<dbReference type="InterPro" id="IPR006944">
    <property type="entry name" value="Phage/GTA_portal"/>
</dbReference>
<proteinExistence type="predicted"/>
<dbReference type="EMBL" id="JACMYE010000001">
    <property type="protein sequence ID" value="MBC3178139.1"/>
    <property type="molecule type" value="Genomic_DNA"/>
</dbReference>
<dbReference type="Proteomes" id="UP000642876">
    <property type="component" value="Unassembled WGS sequence"/>
</dbReference>
<dbReference type="InterPro" id="IPR006427">
    <property type="entry name" value="Portal_HK97"/>
</dbReference>
<evidence type="ECO:0000313" key="2">
    <source>
        <dbReference type="EMBL" id="QNP89447.1"/>
    </source>
</evidence>
<organism evidence="2 3">
    <name type="scientific">Corynebacterium lujinxingii</name>
    <dbReference type="NCBI Taxonomy" id="2763010"/>
    <lineage>
        <taxon>Bacteria</taxon>
        <taxon>Bacillati</taxon>
        <taxon>Actinomycetota</taxon>
        <taxon>Actinomycetes</taxon>
        <taxon>Mycobacteriales</taxon>
        <taxon>Corynebacteriaceae</taxon>
        <taxon>Corynebacterium</taxon>
    </lineage>
</organism>
<sequence>MGILERLGLRQSEPVGKFDVGLDFIDVVDLIPDMSAEQLWHQQPHLRTVTSFIARMVATVSLHVYEREDDGSRVRVRDSYVTELVKKPNHHETFYRFLYGSVMDLCLYDEFIWLLDDDPARGDRFHLYRIPPNWVVEKKWSDPWTLEWLGLADSRTRRPLWIEGERVIRFAGYSPDSVRSGASPIDALRSVLREQIESASYREQLWRNGPRLGGIITRPQNAPWDNVARRRFKQMWQATYAGAGSGSGGVPVLEDGMEFRPFHLSAGDEQVAEMTKLSLSTVAQVYHINPTMVGLLDNANYSNVREFRQSLYGDSLGPVMKQIEELLNYELLPRLAARDHTLDPQRIYIEFNVEERLRGRFEEQAEVTSKAVGAPWMTRNEARAMNNLPLLEGGDELVVPLNISAGEPDPEPEGEEVEP</sequence>
<reference evidence="3 4" key="1">
    <citation type="submission" date="2020-08" db="EMBL/GenBank/DDBJ databases">
        <title>novel species in genus Corynebacterium.</title>
        <authorList>
            <person name="Zhang G."/>
        </authorList>
    </citation>
    <scope>NUCLEOTIDE SEQUENCE [LARGE SCALE GENOMIC DNA]</scope>
    <source>
        <strain evidence="2">Zg-917</strain>
        <strain evidence="3 4">zg-917</strain>
    </source>
</reference>
<dbReference type="AlphaFoldDB" id="A0A7H0JWN1"/>
<protein>
    <submittedName>
        <fullName evidence="2">Phage portal protein</fullName>
    </submittedName>
</protein>
<dbReference type="Proteomes" id="UP000516235">
    <property type="component" value="Chromosome"/>
</dbReference>
<keyword evidence="4" id="KW-1185">Reference proteome</keyword>